<dbReference type="PATRIC" id="fig|344882.3.peg.173"/>
<comment type="caution">
    <text evidence="2">The sequence shown here is derived from an EMBL/GenBank/DDBJ whole genome shotgun (WGS) entry which is preliminary data.</text>
</comment>
<gene>
    <name evidence="2" type="ORF">ABB29_00845</name>
</gene>
<keyword evidence="1" id="KW-0472">Membrane</keyword>
<keyword evidence="3" id="KW-1185">Reference proteome</keyword>
<name>A0A0R0CQ51_9GAMM</name>
<accession>A0A0R0CQ51</accession>
<dbReference type="RefSeq" id="WP_057656709.1">
    <property type="nucleotide sequence ID" value="NZ_LDJL01000001.1"/>
</dbReference>
<organism evidence="2 3">
    <name type="scientific">Pseudoxanthomonas dokdonensis</name>
    <dbReference type="NCBI Taxonomy" id="344882"/>
    <lineage>
        <taxon>Bacteria</taxon>
        <taxon>Pseudomonadati</taxon>
        <taxon>Pseudomonadota</taxon>
        <taxon>Gammaproteobacteria</taxon>
        <taxon>Lysobacterales</taxon>
        <taxon>Lysobacteraceae</taxon>
        <taxon>Pseudoxanthomonas</taxon>
    </lineage>
</organism>
<dbReference type="EMBL" id="LDJL01000001">
    <property type="protein sequence ID" value="KRG72041.1"/>
    <property type="molecule type" value="Genomic_DNA"/>
</dbReference>
<evidence type="ECO:0000313" key="2">
    <source>
        <dbReference type="EMBL" id="KRG72041.1"/>
    </source>
</evidence>
<dbReference type="Proteomes" id="UP000052052">
    <property type="component" value="Unassembled WGS sequence"/>
</dbReference>
<keyword evidence="1" id="KW-0812">Transmembrane</keyword>
<proteinExistence type="predicted"/>
<reference evidence="2 3" key="1">
    <citation type="submission" date="2015-05" db="EMBL/GenBank/DDBJ databases">
        <title>Genome sequencing and analysis of members of genus Stenotrophomonas.</title>
        <authorList>
            <person name="Patil P.P."/>
            <person name="Midha S."/>
            <person name="Patil P.B."/>
        </authorList>
    </citation>
    <scope>NUCLEOTIDE SEQUENCE [LARGE SCALE GENOMIC DNA]</scope>
    <source>
        <strain evidence="2 3">DSM 21858</strain>
    </source>
</reference>
<keyword evidence="1" id="KW-1133">Transmembrane helix</keyword>
<dbReference type="OrthoDB" id="5988657at2"/>
<evidence type="ECO:0000313" key="3">
    <source>
        <dbReference type="Proteomes" id="UP000052052"/>
    </source>
</evidence>
<sequence length="85" mass="9257">MHWLFLVFSIGLLAVAIRTTSVALMAVCLLGSLGLLIAWVMGWYSARVGERGDTAQLIDPVELHRLRELAQARKQASSSGEPPPL</sequence>
<dbReference type="STRING" id="344882.ABB29_00845"/>
<dbReference type="AlphaFoldDB" id="A0A0R0CQ51"/>
<protein>
    <submittedName>
        <fullName evidence="2">Membrane protein</fullName>
    </submittedName>
</protein>
<evidence type="ECO:0000256" key="1">
    <source>
        <dbReference type="SAM" id="Phobius"/>
    </source>
</evidence>
<feature type="transmembrane region" description="Helical" evidence="1">
    <location>
        <begin position="24"/>
        <end position="44"/>
    </location>
</feature>